<feature type="region of interest" description="Disordered" evidence="4">
    <location>
        <begin position="4116"/>
        <end position="4137"/>
    </location>
</feature>
<evidence type="ECO:0000259" key="5">
    <source>
        <dbReference type="PROSITE" id="PS50988"/>
    </source>
</evidence>
<gene>
    <name evidence="6" type="ORF">CUR178_03861</name>
</gene>
<protein>
    <recommendedName>
        <fullName evidence="5">TROVE domain-containing protein</fullName>
    </recommendedName>
</protein>
<dbReference type="SUPFAM" id="SSF50978">
    <property type="entry name" value="WD40 repeat-like"/>
    <property type="match status" value="1"/>
</dbReference>
<feature type="region of interest" description="Disordered" evidence="4">
    <location>
        <begin position="1657"/>
        <end position="1701"/>
    </location>
</feature>
<dbReference type="InterPro" id="IPR051191">
    <property type="entry name" value="DCAF12"/>
</dbReference>
<evidence type="ECO:0000313" key="6">
    <source>
        <dbReference type="EMBL" id="KAG5476688.1"/>
    </source>
</evidence>
<proteinExistence type="inferred from homology"/>
<feature type="domain" description="TROVE" evidence="5">
    <location>
        <begin position="33"/>
        <end position="637"/>
    </location>
</feature>
<dbReference type="PROSITE" id="PS50082">
    <property type="entry name" value="WD_REPEATS_2"/>
    <property type="match status" value="1"/>
</dbReference>
<dbReference type="InterPro" id="IPR001680">
    <property type="entry name" value="WD40_rpt"/>
</dbReference>
<sequence>MEYFYRTNAAELTPLKTELMDVVSSCLMKEPPFEAAQAGQPTATPAPAAHSRTTDGVMINAPLTAPPSPANDGASTVAQIRELVHLISRHDGEFVLKLALYARHELHLRRSPSFLVALCAREPNCVPFLQPYMAKIIVLPSDWLAVANFAYFHDSDAAHDYAGMLTYPTKTGRRECATVPAASRHREHSSATTAVDGRQSQSPGRSPCLTEGRSPAPSAVEACGSRSVGFPGASPSCSGTGTKAKGDRRQCAADPDPTRAYIPAALRTALVATFANFSLFSMAKYDNRAAEHRAQRRQGRRGRAVAATAATGRNTSAADEPSAEDAQSAAPPRRARAQTFTFKQLIRMLHITEPAYIVCCLLGKRYPSNEDDFRRMRLHLTDPTWKKPASLKIGVIPAAKGSRSVKDTDDRGVVSSGGCEGEVEVVGENRQNHSELLFCVFDARRAGQRMHLPVPETWETLLSKEGNTGRVWDALISANAVPYMALLRNLRNILTRLCSAASHRRVLEKLVDEQQVAASQQLPYRFYSAYLAVQQVGALLEFLDMLRAMPREVRSRKQRAASAGNHNGGGGDRRDLAAVASEPAAGAIAKAVVEAAKSFERPMVPRAYLRRCIMQYCAALDSAVSTSARLNAIPMKGTSIAIICVTAALFEPMSAVGATAATPVSIQRKVDVTGLLVAMLMRSCEQCVVLLYCYDEYVVFRERDTGEVKAVMRGRYGSDEESDSSGDTGTSSSRSRRNDAHDDGADDGELEAVLNPFHQATAAASQKAASGMMSLAGALAARCSSLLARKREEVGADVVATSFAMFESAAGAQFPYAFLDEVIERNMRIESLLVFDEGVHRTYANMNRNAPAFGDLPTYLSRLRRTCSPDLLYVGVNLKASMPPSAERAAQVSEAKDAPVTGSGAGAPAHRKQRQAPASAREGGVKAALHNEEVKLRFDHHNDVLLTGFSDAILRLVAVRTSGGPLAVIERAAETYHVSRLSARISQAAWAERAKALKLLVALREDHQFLIGGGSPETPHAADGLNFKGCVNSVAQSGTTTATRMQNSASPSTRRSLVADATTAPAAVLPYFGADGKAVSATGWDWHCSSGSSDRRLQWLATSFAGLSSTSSASTASSVYDAEAPSKVRAALPSIRWLLAKPSFSEDEVAVATASANGTKSSRRAAVDPAGHSIAGEVRESEPAWLAAEGKSVSPIFHPQPFISIVKLLSMSSTQGDSSVAPAAGDTASAAASAAAGRRGRKGANGTRLHAQTAQLPQGRSTCSAATTVSSSAGAAAVAAPAVAPTTEEAKCVPPHRLHDRASFLPTRQATTVVRRLITSYRLCRFFISSTFLDMNNERNAITLDIFPRLRRWAAEAGLKVTLLEVDLRWGIPALATRRNLSTSVCLNEVSRCSPFFVGVIGARYGSCPPAPLQLVVDEDVDAADYAWMQELPHPHVSVTELEMRHAMYNAKRRLGGNEAPFSTLFFARDSSHLLSTFAPGESACRAVYEPDSAAAAEAIESLKQRIAESGFKLLSYQADYIAPEKALLPGTRRCGSGGAPLLVGGAARSAAMSSGTRAMMEDDLGRWAVRSRHGFGSSAGEAASSSIGNPGGSSGSASEADSLSSFVKTCITDSEEQKKLTSADVAIDMTDFSEQVFHALQEAICRVCGVFSTPGGSAAEKQPHHADAGASDDDGTEKKADARVREECTRPATASTSGVLGAEAPDTYEMLMVAQSEFARKLSDLYAAPRGLLERLSCFALNGTLGLADNSDAPSSTGAEGQRSSSAHGTKHRDYAPLTPSSQDTHVSGPLRGSSPLPQQQLAIRAASGGDGTSSILLLEGCYGDGKSSALAALTVRVLAPMLKASAPEASPRFLFYSAQAEDDSVRGLLLFLAKSLRVFFQLYGEVSVNDTNSVEELLLVLDQVYAAVHHRFQTSCGGAGRANVAEGRRGESGDQSAAGRASPGGGDAALVVMLDGLDKSSEAAELVSLLGTILHPLATQHIRFIVSACPRSSLARALRTRTPPARVLSVPLLSERERAELVRLHLANYGKLLEESFTADDLKNLLRKSGAGRPSYLISAITHLRLFSTFDRLREDIRALPASLAALHVQLFHHLQSRFDPDTCRVVLTILLLRQPVGGVLEFNLYRLVSDVAAASRLVTLLRGICLDSHHGRLLIKSSTFVDAIAHMCFRFASHYQCAQERVLLAELCYQPIDVSLDDQEVKAGLRQVAESIRRSAVDPLTRRTFVPERYAPRELLGVLQGSVQACRLDVIAALVCYLPFLECLLVNRRMLSQLVGLLSSVVSAASSTSSLAPSASGAAGATRAEDDADLEDIGGFRPLASYRALALQWRHYRSEVRRLSGVLDILQQNYDVLLRQPGLLRQCVWNAVGPAAYISAYDAASTARLQQAVQVMATSSGTASFEVPAPSSGECPQTEDCASHTPAARSSSMPALSALSTMWVHWLNARQHGGEGCVMRTTASPQSIRCMAMSPDGKEVALGGDDGVVRRVSANVDEQQSHQPQLTSSESERVGGVGRGRVASTLRHESAVTSVLYVNSRAAGGPIMGTKGSGASATVSAPTGAVQLLVSGCVRGLLYVWSLEDNSLLQRGTGHLRAISGLVCHPLEPAVLCSCGHDTFVMLWDIGSAEAPSRLRSEIQASLALRMPKHPAGSKERLQQGAIVNVNGQSRAVGGGAGSATVRQDKYALSTGIRGQQTLSKASLMPFHTERQHRTAVAAVAFHRSGDIFASGSWDGTLVLHNTRELRTPLPVITPELKVPLEPPKPIRATGRRRRRGKLVWRTRHGPEHRQVTFQSLKFALGSSVRATVFSNSLAATCVVGCHNGTVVVVDHASAAVVARWTSLHAAPVTRLTASFDGRCMASADEHGVVRLTHTGITGSVFATLNGHNGAVTGLCFRPPRASHGENFAAGTDPLHAPPAVLLTAGEDCTLQAWRVDSSGTGGFATETTMPRGRLSATHSTAITAVASSRDGQLLVTGSADGTALVFRVPEEDDDDATVCKGSVGAATGGNCADAVALNRSKASGRKVMAASSTARRLKPAFTLRHDDCRITLISLAMRDTRIVVGVVFGLVYVWSSSPGLNQVEGRLLLCVRVPEHGLYPVVSLGVVERSGATAMADDRGQGEAGKGGVAQQTWGAATPPLGYRRTPSSSAAAAISASPPGEKKEESSALVTAICANGDVAVFKLLGDAASLVMAAAQARRRQRQRSHQHHSSFSATSFPDSAISQGDSISYASSADTLEGSAADAGVVVTTLTSKSFGWAEHMDSGGEGVEAASHARITTTAANSPPDTQEAGLSTVQKGWPHPMPPTTGGAARGPVGTLVAASASPLPQGVVPIAAPRHRRQLLDRRAQKLQRLLSRCRVAEAELCSSYQLNLRRHRLLWANAADAAEITRVVWLSSQHPQPSRSGDMTDAFQGKYGRLALVVAQRQLFLLFSNGRESALSRCLPVRVSSHTPDGASLLGGATGAIPEEGMAVGAPERGTSGSAASTEDGVGPLEAAAAEEFEVDLDYFLREGEHFTSASSAVEVAPVAALAATVEAIRWFAVAVTTSQGEVLLLRVQVPHVHGKRSDALGIATAPSADAEAQQSAAASQHLNAYIIPKTSITLYRRLGLTGSLAAPAAAEGDGVEAGTSVAVLHRMTAAPRATCVELCTLPPALGASLDANATSLASPAAATTAQRVVLLAGCTDGSTRVWLVATPAPVPCTRGGSPAGAEADNVSERPRVGGTRAVCIGCFFCTGSVSVVSGFLNCSVQRGRGSGVVEPAPSSRWIVGDTLGNVYQLQLERDPPGDVAALLDKSRVMLGAAGGEARRVNAETRLTPHSSVDINVKSWARLFQQPFAMMSNTPLASNAEAWLTSCPSGSAGESYLAGGGKAADEFFGTLTWPGWSSHSPADWLAPVDVSSALSTLLKRDVSVTGAGADAAREWRSADDQPRTTALVSPSAGTSERTLKVGDEMQQLLGAAPLRSTCVNPPFAPWSYLPDLPQVQRGGSTAFSGSRDGIAEGASGRGAGGPVHLFSLSGLGLTSPPAALPSFATGPRTSRSVSERHGADKDRGEIEVAQSFQKPLPSPLAGNRREGARENSGAEEHLRCQATVAEPPKRCTASVAVHCEVPAVASPAPPSSQLPPLNDQQKDLGNADDEDDYFAVLYEAHPPASQSPCGSGAEARRAWLLHQQEVLKEAMRVQRYNRQARRALEAYQRRVAMAVGEL</sequence>
<dbReference type="Gene3D" id="2.130.10.10">
    <property type="entry name" value="YVTN repeat-like/Quinoprotein amine dehydrogenase"/>
    <property type="match status" value="2"/>
</dbReference>
<feature type="region of interest" description="Disordered" evidence="4">
    <location>
        <begin position="3117"/>
        <end position="3162"/>
    </location>
</feature>
<feature type="region of interest" description="Disordered" evidence="4">
    <location>
        <begin position="715"/>
        <end position="748"/>
    </location>
</feature>
<feature type="compositionally biased region" description="Basic and acidic residues" evidence="4">
    <location>
        <begin position="1677"/>
        <end position="1690"/>
    </location>
</feature>
<feature type="region of interest" description="Disordered" evidence="4">
    <location>
        <begin position="2406"/>
        <end position="2427"/>
    </location>
</feature>
<feature type="compositionally biased region" description="Low complexity" evidence="4">
    <location>
        <begin position="3147"/>
        <end position="3160"/>
    </location>
</feature>
<dbReference type="OrthoDB" id="427368at2759"/>
<feature type="region of interest" description="Disordered" evidence="4">
    <location>
        <begin position="2495"/>
        <end position="2514"/>
    </location>
</feature>
<feature type="region of interest" description="Disordered" evidence="4">
    <location>
        <begin position="291"/>
        <end position="335"/>
    </location>
</feature>
<dbReference type="Pfam" id="PF00400">
    <property type="entry name" value="WD40"/>
    <property type="match status" value="2"/>
</dbReference>
<name>A0A836H810_LEIEN</name>
<evidence type="ECO:0000256" key="3">
    <source>
        <dbReference type="PROSITE-ProRule" id="PRU00221"/>
    </source>
</evidence>
<feature type="region of interest" description="Disordered" evidence="4">
    <location>
        <begin position="1231"/>
        <end position="1262"/>
    </location>
</feature>
<reference evidence="6 7" key="1">
    <citation type="submission" date="2021-02" db="EMBL/GenBank/DDBJ databases">
        <title>Leishmania (Mundinia) enrietti genome sequencing and assembly.</title>
        <authorList>
            <person name="Almutairi H."/>
            <person name="Gatherer D."/>
        </authorList>
    </citation>
    <scope>NUCLEOTIDE SEQUENCE [LARGE SCALE GENOMIC DNA]</scope>
    <source>
        <strain evidence="6">CUR178</strain>
    </source>
</reference>
<feature type="region of interest" description="Disordered" evidence="4">
    <location>
        <begin position="887"/>
        <end position="925"/>
    </location>
</feature>
<dbReference type="InterPro" id="IPR036322">
    <property type="entry name" value="WD40_repeat_dom_sf"/>
</dbReference>
<dbReference type="InterPro" id="IPR015943">
    <property type="entry name" value="WD40/YVTN_repeat-like_dom_sf"/>
</dbReference>
<dbReference type="Pfam" id="PF13271">
    <property type="entry name" value="DUF4062"/>
    <property type="match status" value="1"/>
</dbReference>
<dbReference type="Proteomes" id="UP000674179">
    <property type="component" value="Chromosome 26"/>
</dbReference>
<feature type="region of interest" description="Disordered" evidence="4">
    <location>
        <begin position="178"/>
        <end position="255"/>
    </location>
</feature>
<feature type="region of interest" description="Disordered" evidence="4">
    <location>
        <begin position="4030"/>
        <end position="4088"/>
    </location>
</feature>
<feature type="compositionally biased region" description="Basic residues" evidence="4">
    <location>
        <begin position="294"/>
        <end position="303"/>
    </location>
</feature>
<feature type="compositionally biased region" description="Basic and acidic residues" evidence="4">
    <location>
        <begin position="4044"/>
        <end position="4057"/>
    </location>
</feature>
<dbReference type="InterPro" id="IPR037214">
    <property type="entry name" value="TROVE_dom_sf"/>
</dbReference>
<feature type="repeat" description="WD" evidence="3">
    <location>
        <begin position="2955"/>
        <end position="2988"/>
    </location>
</feature>
<feature type="compositionally biased region" description="Low complexity" evidence="4">
    <location>
        <begin position="1579"/>
        <end position="1589"/>
    </location>
</feature>
<feature type="compositionally biased region" description="Basic and acidic residues" evidence="4">
    <location>
        <begin position="4074"/>
        <end position="4088"/>
    </location>
</feature>
<feature type="compositionally biased region" description="Polar residues" evidence="4">
    <location>
        <begin position="2495"/>
        <end position="2506"/>
    </location>
</feature>
<dbReference type="PANTHER" id="PTHR19860:SF40">
    <property type="entry name" value="WD40 REPEAT-CONTAINING PROTEIN"/>
    <property type="match status" value="1"/>
</dbReference>
<evidence type="ECO:0000313" key="7">
    <source>
        <dbReference type="Proteomes" id="UP000674179"/>
    </source>
</evidence>
<feature type="region of interest" description="Disordered" evidence="4">
    <location>
        <begin position="3990"/>
        <end position="4010"/>
    </location>
</feature>
<dbReference type="InterPro" id="IPR008858">
    <property type="entry name" value="TROVE_dom"/>
</dbReference>
<comment type="caution">
    <text evidence="6">The sequence shown here is derived from an EMBL/GenBank/DDBJ whole genome shotgun (WGS) entry which is preliminary data.</text>
</comment>
<keyword evidence="1" id="KW-0677">Repeat</keyword>
<dbReference type="GO" id="GO:0003723">
    <property type="term" value="F:RNA binding"/>
    <property type="evidence" value="ECO:0007669"/>
    <property type="project" value="InterPro"/>
</dbReference>
<feature type="region of interest" description="Disordered" evidence="4">
    <location>
        <begin position="1919"/>
        <end position="1946"/>
    </location>
</feature>
<dbReference type="SUPFAM" id="SSF140864">
    <property type="entry name" value="TROVE domain-like"/>
    <property type="match status" value="2"/>
</dbReference>
<evidence type="ECO:0000256" key="4">
    <source>
        <dbReference type="SAM" id="MobiDB-lite"/>
    </source>
</evidence>
<comment type="similarity">
    <text evidence="2">Belongs to the WD repeat DCAF12 family.</text>
</comment>
<dbReference type="RefSeq" id="XP_067692154.1">
    <property type="nucleotide sequence ID" value="XM_067835588.1"/>
</dbReference>
<dbReference type="SUPFAM" id="SSF52540">
    <property type="entry name" value="P-loop containing nucleoside triphosphate hydrolases"/>
    <property type="match status" value="1"/>
</dbReference>
<evidence type="ECO:0000256" key="2">
    <source>
        <dbReference type="ARBA" id="ARBA00038022"/>
    </source>
</evidence>
<keyword evidence="3" id="KW-0853">WD repeat</keyword>
<organism evidence="6 7">
    <name type="scientific">Leishmania enriettii</name>
    <dbReference type="NCBI Taxonomy" id="5663"/>
    <lineage>
        <taxon>Eukaryota</taxon>
        <taxon>Discoba</taxon>
        <taxon>Euglenozoa</taxon>
        <taxon>Kinetoplastea</taxon>
        <taxon>Metakinetoplastina</taxon>
        <taxon>Trypanosomatida</taxon>
        <taxon>Trypanosomatidae</taxon>
        <taxon>Leishmaniinae</taxon>
        <taxon>Leishmania</taxon>
    </lineage>
</organism>
<dbReference type="PANTHER" id="PTHR19860">
    <property type="entry name" value="DDB1- AND CUL4-ASSOCIATED FACTOR 12-RELATED"/>
    <property type="match status" value="1"/>
</dbReference>
<feature type="compositionally biased region" description="Polar residues" evidence="4">
    <location>
        <begin position="1753"/>
        <end position="1769"/>
    </location>
</feature>
<accession>A0A836H810</accession>
<dbReference type="EMBL" id="JAFHKP010000026">
    <property type="protein sequence ID" value="KAG5476688.1"/>
    <property type="molecule type" value="Genomic_DNA"/>
</dbReference>
<dbReference type="InterPro" id="IPR027417">
    <property type="entry name" value="P-loop_NTPase"/>
</dbReference>
<feature type="compositionally biased region" description="Polar residues" evidence="4">
    <location>
        <begin position="1250"/>
        <end position="1260"/>
    </location>
</feature>
<feature type="compositionally biased region" description="Basic residues" evidence="4">
    <location>
        <begin position="3201"/>
        <end position="3211"/>
    </location>
</feature>
<dbReference type="PROSITE" id="PS50988">
    <property type="entry name" value="TROVE"/>
    <property type="match status" value="1"/>
</dbReference>
<evidence type="ECO:0000256" key="1">
    <source>
        <dbReference type="ARBA" id="ARBA00022737"/>
    </source>
</evidence>
<dbReference type="KEGG" id="lenr:94171098"/>
<feature type="region of interest" description="Disordered" evidence="4">
    <location>
        <begin position="1579"/>
        <end position="1601"/>
    </location>
</feature>
<feature type="compositionally biased region" description="Low complexity" evidence="4">
    <location>
        <begin position="304"/>
        <end position="313"/>
    </location>
</feature>
<dbReference type="GeneID" id="94171098"/>
<feature type="region of interest" description="Disordered" evidence="4">
    <location>
        <begin position="1750"/>
        <end position="1796"/>
    </location>
</feature>
<dbReference type="InterPro" id="IPR025139">
    <property type="entry name" value="DUF4062"/>
</dbReference>
<dbReference type="SMART" id="SM00320">
    <property type="entry name" value="WD40"/>
    <property type="match status" value="9"/>
</dbReference>
<feature type="compositionally biased region" description="Polar residues" evidence="4">
    <location>
        <begin position="190"/>
        <end position="204"/>
    </location>
</feature>
<keyword evidence="7" id="KW-1185">Reference proteome</keyword>
<dbReference type="Pfam" id="PF05731">
    <property type="entry name" value="TROVE"/>
    <property type="match status" value="2"/>
</dbReference>
<feature type="region of interest" description="Disordered" evidence="4">
    <location>
        <begin position="3201"/>
        <end position="3220"/>
    </location>
</feature>